<keyword evidence="6 7" id="KW-0472">Membrane</keyword>
<accession>A0A135L274</accession>
<feature type="domain" description="YetF C-terminal" evidence="8">
    <location>
        <begin position="81"/>
        <end position="215"/>
    </location>
</feature>
<organism evidence="9 10">
    <name type="scientific">Tepidibacillus decaturensis</name>
    <dbReference type="NCBI Taxonomy" id="1413211"/>
    <lineage>
        <taxon>Bacteria</taxon>
        <taxon>Bacillati</taxon>
        <taxon>Bacillota</taxon>
        <taxon>Bacilli</taxon>
        <taxon>Bacillales</taxon>
        <taxon>Bacillaceae</taxon>
        <taxon>Tepidibacillus</taxon>
    </lineage>
</organism>
<evidence type="ECO:0000256" key="5">
    <source>
        <dbReference type="ARBA" id="ARBA00022989"/>
    </source>
</evidence>
<sequence>MTIFTSLFRTLFMYFFVLVVLRLMGKREIGKLSIFDVVVYIMMADIAVLVIEDTNSSILKGILPILALMVTQVFLSYISLKSKRVRDLVEGEPSVLIANGKIRDKEMAKQRYSMDDLLIQLREKNINNVADVEFAILEPSGKLTVFPKPSQLPVTKEDLNISGQDYYGLPLAIIEDGKAIKTNLGKINKDINWLKKEIRKHGIKDISQVFFATVDHTGKLFIDLKDQKN</sequence>
<keyword evidence="4 7" id="KW-0812">Transmembrane</keyword>
<dbReference type="PANTHER" id="PTHR34582">
    <property type="entry name" value="UPF0702 TRANSMEMBRANE PROTEIN YCAP"/>
    <property type="match status" value="1"/>
</dbReference>
<keyword evidence="5 7" id="KW-1133">Transmembrane helix</keyword>
<reference evidence="9 10" key="1">
    <citation type="submission" date="2016-02" db="EMBL/GenBank/DDBJ databases">
        <title>Draft Genome for Tepidibacillus decaturensis nov. sp. Strain Z9, an Anaerobic, Moderately Thermophilic and Heterotrophic Bacterium from Deep Subsurface of the Illinois Basin, USA.</title>
        <authorList>
            <person name="Dong Y."/>
            <person name="Chang J.Y."/>
            <person name="Sanford R."/>
            <person name="Fouke B.W."/>
        </authorList>
    </citation>
    <scope>NUCLEOTIDE SEQUENCE [LARGE SCALE GENOMIC DNA]</scope>
    <source>
        <strain evidence="9 10">Z9</strain>
    </source>
</reference>
<dbReference type="RefSeq" id="WP_068723190.1">
    <property type="nucleotide sequence ID" value="NZ_LSKU01000001.1"/>
</dbReference>
<keyword evidence="10" id="KW-1185">Reference proteome</keyword>
<evidence type="ECO:0000313" key="9">
    <source>
        <dbReference type="EMBL" id="KXG43108.1"/>
    </source>
</evidence>
<dbReference type="Proteomes" id="UP000070352">
    <property type="component" value="Unassembled WGS sequence"/>
</dbReference>
<evidence type="ECO:0000256" key="7">
    <source>
        <dbReference type="SAM" id="Phobius"/>
    </source>
</evidence>
<feature type="transmembrane region" description="Helical" evidence="7">
    <location>
        <begin position="6"/>
        <end position="25"/>
    </location>
</feature>
<keyword evidence="3" id="KW-1003">Cell membrane</keyword>
<dbReference type="PANTHER" id="PTHR34582:SF6">
    <property type="entry name" value="UPF0702 TRANSMEMBRANE PROTEIN YCAP"/>
    <property type="match status" value="1"/>
</dbReference>
<evidence type="ECO:0000313" key="10">
    <source>
        <dbReference type="Proteomes" id="UP000070352"/>
    </source>
</evidence>
<dbReference type="Pfam" id="PF04239">
    <property type="entry name" value="DUF421"/>
    <property type="match status" value="1"/>
</dbReference>
<dbReference type="InterPro" id="IPR007353">
    <property type="entry name" value="DUF421"/>
</dbReference>
<evidence type="ECO:0000256" key="4">
    <source>
        <dbReference type="ARBA" id="ARBA00022692"/>
    </source>
</evidence>
<feature type="transmembrane region" description="Helical" evidence="7">
    <location>
        <begin position="57"/>
        <end position="78"/>
    </location>
</feature>
<name>A0A135L274_9BACI</name>
<feature type="transmembrane region" description="Helical" evidence="7">
    <location>
        <begin position="32"/>
        <end position="51"/>
    </location>
</feature>
<dbReference type="InterPro" id="IPR023090">
    <property type="entry name" value="UPF0702_alpha/beta_dom_sf"/>
</dbReference>
<comment type="subcellular location">
    <subcellularLocation>
        <location evidence="1">Cell membrane</location>
        <topology evidence="1">Multi-pass membrane protein</topology>
    </subcellularLocation>
</comment>
<dbReference type="EMBL" id="LSKU01000001">
    <property type="protein sequence ID" value="KXG43108.1"/>
    <property type="molecule type" value="Genomic_DNA"/>
</dbReference>
<comment type="similarity">
    <text evidence="2">Belongs to the UPF0702 family.</text>
</comment>
<dbReference type="STRING" id="1413211.U473_03015"/>
<dbReference type="GO" id="GO:0005886">
    <property type="term" value="C:plasma membrane"/>
    <property type="evidence" value="ECO:0007669"/>
    <property type="project" value="UniProtKB-SubCell"/>
</dbReference>
<evidence type="ECO:0000256" key="2">
    <source>
        <dbReference type="ARBA" id="ARBA00006448"/>
    </source>
</evidence>
<dbReference type="OrthoDB" id="1682423at2"/>
<evidence type="ECO:0000256" key="6">
    <source>
        <dbReference type="ARBA" id="ARBA00023136"/>
    </source>
</evidence>
<protein>
    <recommendedName>
        <fullName evidence="8">YetF C-terminal domain-containing protein</fullName>
    </recommendedName>
</protein>
<gene>
    <name evidence="9" type="ORF">U473_03015</name>
</gene>
<evidence type="ECO:0000256" key="1">
    <source>
        <dbReference type="ARBA" id="ARBA00004651"/>
    </source>
</evidence>
<evidence type="ECO:0000259" key="8">
    <source>
        <dbReference type="Pfam" id="PF04239"/>
    </source>
</evidence>
<proteinExistence type="inferred from homology"/>
<dbReference type="AlphaFoldDB" id="A0A135L274"/>
<evidence type="ECO:0000256" key="3">
    <source>
        <dbReference type="ARBA" id="ARBA00022475"/>
    </source>
</evidence>
<dbReference type="Gene3D" id="3.30.240.20">
    <property type="entry name" value="bsu07140 like domains"/>
    <property type="match status" value="2"/>
</dbReference>
<comment type="caution">
    <text evidence="9">The sequence shown here is derived from an EMBL/GenBank/DDBJ whole genome shotgun (WGS) entry which is preliminary data.</text>
</comment>